<feature type="transmembrane region" description="Helical" evidence="1">
    <location>
        <begin position="49"/>
        <end position="65"/>
    </location>
</feature>
<name>A0ABX8NTQ5_9PSED</name>
<reference evidence="2" key="1">
    <citation type="journal article" date="2021" name="Microorganisms">
        <title>The Ever-Expanding Pseudomonas Genus: Description of 43 New Species and Partition of the Pseudomonas putida Group.</title>
        <authorList>
            <person name="Girard L."/>
            <person name="Lood C."/>
            <person name="Hofte M."/>
            <person name="Vandamme P."/>
            <person name="Rokni-Zadeh H."/>
            <person name="van Noort V."/>
            <person name="Lavigne R."/>
            <person name="De Mot R."/>
        </authorList>
    </citation>
    <scope>NUCLEOTIDE SEQUENCE</scope>
    <source>
        <strain evidence="2">SWRI132</strain>
    </source>
</reference>
<evidence type="ECO:0000256" key="1">
    <source>
        <dbReference type="SAM" id="Phobius"/>
    </source>
</evidence>
<dbReference type="Proteomes" id="UP000886848">
    <property type="component" value="Chromosome"/>
</dbReference>
<evidence type="ECO:0000313" key="3">
    <source>
        <dbReference type="Proteomes" id="UP000886848"/>
    </source>
</evidence>
<proteinExistence type="predicted"/>
<keyword evidence="1" id="KW-0812">Transmembrane</keyword>
<protein>
    <submittedName>
        <fullName evidence="2">Uncharacterized protein</fullName>
    </submittedName>
</protein>
<accession>A0ABX8NTQ5</accession>
<keyword evidence="1" id="KW-1133">Transmembrane helix</keyword>
<organism evidence="2 3">
    <name type="scientific">Pseudomonas asgharzadehiana</name>
    <dbReference type="NCBI Taxonomy" id="2842349"/>
    <lineage>
        <taxon>Bacteria</taxon>
        <taxon>Pseudomonadati</taxon>
        <taxon>Pseudomonadota</taxon>
        <taxon>Gammaproteobacteria</taxon>
        <taxon>Pseudomonadales</taxon>
        <taxon>Pseudomonadaceae</taxon>
        <taxon>Pseudomonas</taxon>
    </lineage>
</organism>
<keyword evidence="3" id="KW-1185">Reference proteome</keyword>
<keyword evidence="1" id="KW-0472">Membrane</keyword>
<feature type="transmembrane region" description="Helical" evidence="1">
    <location>
        <begin position="85"/>
        <end position="108"/>
    </location>
</feature>
<gene>
    <name evidence="2" type="ORF">KSS96_14705</name>
</gene>
<evidence type="ECO:0000313" key="2">
    <source>
        <dbReference type="EMBL" id="QXH64882.1"/>
    </source>
</evidence>
<sequence length="143" mass="15469">MLMIGGFNPSLSWRGQEVAKKYIGNLATAGNWLSIGGGALFFIPITQKMAFTIGCAMMAIALFLGREYRKYVDELLAQTSLIKLLLLLAPSWRFLLITTLLLGAGIGLSEWEAFGQMKAVVIGVVTSSAVIDLSRSKSDIPGR</sequence>
<dbReference type="EMBL" id="CP077079">
    <property type="protein sequence ID" value="QXH64882.1"/>
    <property type="molecule type" value="Genomic_DNA"/>
</dbReference>
<dbReference type="RefSeq" id="WP_217854997.1">
    <property type="nucleotide sequence ID" value="NZ_CP077079.1"/>
</dbReference>